<dbReference type="InterPro" id="IPR025314">
    <property type="entry name" value="DUF4219"/>
</dbReference>
<dbReference type="Pfam" id="PF00665">
    <property type="entry name" value="rve"/>
    <property type="match status" value="1"/>
</dbReference>
<sequence length="539" mass="61415">MSELATGTRPKDMDKSVSIQCPQLTSTNYTVWSMKMKVILRIQKVWKTIEPGSTDRDKNDVATTLLFQSIPESLILQVGDLATPKDIWDSIKSRNMGADRVKEARIQTLMSDFEKLRMADSDRFDVFAGKLSEIATQATSLGQTIDEPRMVKKMLNSVPRNKFIHLVASLEQVLDLNTTSFQDIVGRLKAFEERIQGEDKQEDTQGKLLFTGSDYQTQTNYTQSFNNFRGRGRGRGCRGYRGRGRGRYNGQDQTEFHTNQNQTQEKKEKVITYKLMPKNYNKEEGMWNIRGKVKFGDGSCVEIVGKGSILFESKNGEQILVFDIYYIPDLKSNILSFGQATEVGCDVRKRRDYLMVHDPRERLLEDRLRCYHVLMTTPGSGTLGLDTSVSKRSKQYSTGVPKNCPVSSTKPLELLHADMCGPISPATLANNRYIFVIIDDFSRYMWSILIKEKSEAFGSFKGFKSVVEKDIGSVIKTLRTDRGGEFTSREFNEFCEFVGITRHLTAPYTPQQNGVVERRNRTLMEMTRSLLKGMEVPNY</sequence>
<feature type="region of interest" description="Disordered" evidence="2">
    <location>
        <begin position="224"/>
        <end position="263"/>
    </location>
</feature>
<dbReference type="GeneID" id="104699428"/>
<dbReference type="Gene3D" id="3.30.420.10">
    <property type="entry name" value="Ribonuclease H-like superfamily/Ribonuclease H"/>
    <property type="match status" value="1"/>
</dbReference>
<evidence type="ECO:0000256" key="1">
    <source>
        <dbReference type="ARBA" id="ARBA00022670"/>
    </source>
</evidence>
<dbReference type="PANTHER" id="PTHR42648:SF25">
    <property type="entry name" value="RNA-DIRECTED DNA POLYMERASE"/>
    <property type="match status" value="1"/>
</dbReference>
<dbReference type="InterPro" id="IPR001584">
    <property type="entry name" value="Integrase_cat-core"/>
</dbReference>
<evidence type="ECO:0000256" key="2">
    <source>
        <dbReference type="SAM" id="MobiDB-lite"/>
    </source>
</evidence>
<accession>A0ABM0SLK7</accession>
<feature type="compositionally biased region" description="Polar residues" evidence="2">
    <location>
        <begin position="251"/>
        <end position="263"/>
    </location>
</feature>
<feature type="compositionally biased region" description="Basic residues" evidence="2">
    <location>
        <begin position="230"/>
        <end position="246"/>
    </location>
</feature>
<dbReference type="Pfam" id="PF14223">
    <property type="entry name" value="Retrotran_gag_2"/>
    <property type="match status" value="1"/>
</dbReference>
<evidence type="ECO:0000259" key="3">
    <source>
        <dbReference type="PROSITE" id="PS50994"/>
    </source>
</evidence>
<reference evidence="4" key="1">
    <citation type="journal article" date="2014" name="Nat. Commun.">
        <title>The emerging biofuel crop Camelina sativa retains a highly undifferentiated hexaploid genome structure.</title>
        <authorList>
            <person name="Kagale S."/>
            <person name="Koh C."/>
            <person name="Nixon J."/>
            <person name="Bollina V."/>
            <person name="Clarke W.E."/>
            <person name="Tuteja R."/>
            <person name="Spillane C."/>
            <person name="Robinson S.J."/>
            <person name="Links M.G."/>
            <person name="Clarke C."/>
            <person name="Higgins E.E."/>
            <person name="Huebert T."/>
            <person name="Sharpe A.G."/>
            <person name="Parkin I.A."/>
        </authorList>
    </citation>
    <scope>NUCLEOTIDE SEQUENCE [LARGE SCALE GENOMIC DNA]</scope>
    <source>
        <strain evidence="4">cv. DH55</strain>
    </source>
</reference>
<reference evidence="5" key="2">
    <citation type="submission" date="2025-08" db="UniProtKB">
        <authorList>
            <consortium name="RefSeq"/>
        </authorList>
    </citation>
    <scope>IDENTIFICATION</scope>
    <source>
        <tissue evidence="5">Leaf</tissue>
    </source>
</reference>
<dbReference type="RefSeq" id="XP_010413036.1">
    <property type="nucleotide sequence ID" value="XM_010414734.1"/>
</dbReference>
<evidence type="ECO:0000313" key="4">
    <source>
        <dbReference type="Proteomes" id="UP000694864"/>
    </source>
</evidence>
<protein>
    <submittedName>
        <fullName evidence="5">Uncharacterized protein LOC104699428</fullName>
    </submittedName>
</protein>
<keyword evidence="1" id="KW-0378">Hydrolase</keyword>
<dbReference type="Pfam" id="PF22936">
    <property type="entry name" value="Pol_BBD"/>
    <property type="match status" value="1"/>
</dbReference>
<dbReference type="InterPro" id="IPR039537">
    <property type="entry name" value="Retrotran_Ty1/copia-like"/>
</dbReference>
<dbReference type="PROSITE" id="PS50994">
    <property type="entry name" value="INTEGRASE"/>
    <property type="match status" value="1"/>
</dbReference>
<dbReference type="InterPro" id="IPR012337">
    <property type="entry name" value="RNaseH-like_sf"/>
</dbReference>
<dbReference type="InterPro" id="IPR054722">
    <property type="entry name" value="PolX-like_BBD"/>
</dbReference>
<keyword evidence="1" id="KW-0645">Protease</keyword>
<evidence type="ECO:0000313" key="5">
    <source>
        <dbReference type="RefSeq" id="XP_010413036.1"/>
    </source>
</evidence>
<gene>
    <name evidence="5" type="primary">LOC104699428</name>
</gene>
<dbReference type="PANTHER" id="PTHR42648">
    <property type="entry name" value="TRANSPOSASE, PUTATIVE-RELATED"/>
    <property type="match status" value="1"/>
</dbReference>
<dbReference type="Proteomes" id="UP000694864">
    <property type="component" value="Chromosome 6"/>
</dbReference>
<proteinExistence type="predicted"/>
<organism evidence="4 5">
    <name type="scientific">Camelina sativa</name>
    <name type="common">False flax</name>
    <name type="synonym">Myagrum sativum</name>
    <dbReference type="NCBI Taxonomy" id="90675"/>
    <lineage>
        <taxon>Eukaryota</taxon>
        <taxon>Viridiplantae</taxon>
        <taxon>Streptophyta</taxon>
        <taxon>Embryophyta</taxon>
        <taxon>Tracheophyta</taxon>
        <taxon>Spermatophyta</taxon>
        <taxon>Magnoliopsida</taxon>
        <taxon>eudicotyledons</taxon>
        <taxon>Gunneridae</taxon>
        <taxon>Pentapetalae</taxon>
        <taxon>rosids</taxon>
        <taxon>malvids</taxon>
        <taxon>Brassicales</taxon>
        <taxon>Brassicaceae</taxon>
        <taxon>Camelineae</taxon>
        <taxon>Camelina</taxon>
    </lineage>
</organism>
<dbReference type="InterPro" id="IPR036397">
    <property type="entry name" value="RNaseH_sf"/>
</dbReference>
<dbReference type="SUPFAM" id="SSF53098">
    <property type="entry name" value="Ribonuclease H-like"/>
    <property type="match status" value="1"/>
</dbReference>
<keyword evidence="4" id="KW-1185">Reference proteome</keyword>
<name>A0ABM0SLK7_CAMSA</name>
<dbReference type="Pfam" id="PF13961">
    <property type="entry name" value="DUF4219"/>
    <property type="match status" value="1"/>
</dbReference>
<feature type="domain" description="Integrase catalytic" evidence="3">
    <location>
        <begin position="407"/>
        <end position="539"/>
    </location>
</feature>